<sequence>MDSKSVNQDVQERLDRIFLLIDDNEMQEARKQIEAFKAAYGPVPEIVRSETLLSLYAAGSEL</sequence>
<organism evidence="1">
    <name type="scientific">bioreactor metagenome</name>
    <dbReference type="NCBI Taxonomy" id="1076179"/>
    <lineage>
        <taxon>unclassified sequences</taxon>
        <taxon>metagenomes</taxon>
        <taxon>ecological metagenomes</taxon>
    </lineage>
</organism>
<dbReference type="EMBL" id="VSSQ01060097">
    <property type="protein sequence ID" value="MPN13587.1"/>
    <property type="molecule type" value="Genomic_DNA"/>
</dbReference>
<reference evidence="1" key="1">
    <citation type="submission" date="2019-08" db="EMBL/GenBank/DDBJ databases">
        <authorList>
            <person name="Kucharzyk K."/>
            <person name="Murdoch R.W."/>
            <person name="Higgins S."/>
            <person name="Loffler F."/>
        </authorList>
    </citation>
    <scope>NUCLEOTIDE SEQUENCE</scope>
</reference>
<gene>
    <name evidence="1" type="ORF">SDC9_160909</name>
</gene>
<proteinExistence type="predicted"/>
<evidence type="ECO:0000313" key="1">
    <source>
        <dbReference type="EMBL" id="MPN13587.1"/>
    </source>
</evidence>
<accession>A0A645FGX5</accession>
<dbReference type="AlphaFoldDB" id="A0A645FGX5"/>
<name>A0A645FGX5_9ZZZZ</name>
<protein>
    <submittedName>
        <fullName evidence="1">Uncharacterized protein</fullName>
    </submittedName>
</protein>
<comment type="caution">
    <text evidence="1">The sequence shown here is derived from an EMBL/GenBank/DDBJ whole genome shotgun (WGS) entry which is preliminary data.</text>
</comment>